<reference evidence="1 2" key="2">
    <citation type="submission" date="2017-10" db="EMBL/GenBank/DDBJ databases">
        <title>Extensive intraspecific genome diversity in a model arbuscular mycorrhizal fungus.</title>
        <authorList>
            <person name="Chen E.C.H."/>
            <person name="Morin E."/>
            <person name="Baudet D."/>
            <person name="Noel J."/>
            <person name="Ndikumana S."/>
            <person name="Charron P."/>
            <person name="St-Onge C."/>
            <person name="Giorgi J."/>
            <person name="Grigoriev I.V."/>
            <person name="Roux C."/>
            <person name="Martin F.M."/>
            <person name="Corradi N."/>
        </authorList>
    </citation>
    <scope>NUCLEOTIDE SEQUENCE [LARGE SCALE GENOMIC DNA]</scope>
    <source>
        <strain evidence="1 2">C2</strain>
    </source>
</reference>
<name>A0A2N1MFG9_9GLOM</name>
<dbReference type="Proteomes" id="UP000233469">
    <property type="component" value="Unassembled WGS sequence"/>
</dbReference>
<accession>A0A2N1MFG9</accession>
<protein>
    <submittedName>
        <fullName evidence="1">Uncharacterized protein</fullName>
    </submittedName>
</protein>
<gene>
    <name evidence="1" type="ORF">RhiirC2_818925</name>
</gene>
<organism evidence="1 2">
    <name type="scientific">Rhizophagus irregularis</name>
    <dbReference type="NCBI Taxonomy" id="588596"/>
    <lineage>
        <taxon>Eukaryota</taxon>
        <taxon>Fungi</taxon>
        <taxon>Fungi incertae sedis</taxon>
        <taxon>Mucoromycota</taxon>
        <taxon>Glomeromycotina</taxon>
        <taxon>Glomeromycetes</taxon>
        <taxon>Glomerales</taxon>
        <taxon>Glomeraceae</taxon>
        <taxon>Rhizophagus</taxon>
    </lineage>
</organism>
<dbReference type="EMBL" id="LLXL01002638">
    <property type="protein sequence ID" value="PKK60319.1"/>
    <property type="molecule type" value="Genomic_DNA"/>
</dbReference>
<dbReference type="VEuPathDB" id="FungiDB:RhiirFUN_014511"/>
<evidence type="ECO:0000313" key="2">
    <source>
        <dbReference type="Proteomes" id="UP000233469"/>
    </source>
</evidence>
<proteinExistence type="predicted"/>
<dbReference type="AlphaFoldDB" id="A0A2N1MFG9"/>
<comment type="caution">
    <text evidence="1">The sequence shown here is derived from an EMBL/GenBank/DDBJ whole genome shotgun (WGS) entry which is preliminary data.</text>
</comment>
<sequence>MASSAFPLLTAGDIAASSSVVLSLESHYTFYTDGSLINLGTSDVSMGWGWVQIVKDSDFLNSIATYKRGISHLTTMNVIAAIHNNFVNKFYKRIWNSRLYDKGIWEQAMNITSKLKQSSKPKGLSKSSYLPYSSLPPPTHVDSRDSKTDWLMNSIKYGLSWFNYISGFMDHLTVLLNNSFCRMECQF</sequence>
<reference evidence="1 2" key="1">
    <citation type="submission" date="2016-04" db="EMBL/GenBank/DDBJ databases">
        <title>Genome analyses suggest a sexual origin of heterokaryosis in a supposedly ancient asexual fungus.</title>
        <authorList>
            <person name="Ropars J."/>
            <person name="Sedzielewska K."/>
            <person name="Noel J."/>
            <person name="Charron P."/>
            <person name="Farinelli L."/>
            <person name="Marton T."/>
            <person name="Kruger M."/>
            <person name="Pelin A."/>
            <person name="Brachmann A."/>
            <person name="Corradi N."/>
        </authorList>
    </citation>
    <scope>NUCLEOTIDE SEQUENCE [LARGE SCALE GENOMIC DNA]</scope>
    <source>
        <strain evidence="1 2">C2</strain>
    </source>
</reference>
<evidence type="ECO:0000313" key="1">
    <source>
        <dbReference type="EMBL" id="PKK60319.1"/>
    </source>
</evidence>